<dbReference type="InterPro" id="IPR007110">
    <property type="entry name" value="Ig-like_dom"/>
</dbReference>
<dbReference type="InterPro" id="IPR041066">
    <property type="entry name" value="C19orf38_Ig"/>
</dbReference>
<dbReference type="PANTHER" id="PTHR48071:SF15">
    <property type="entry name" value="SRCR DOMAIN-CONTAINING PROTEIN"/>
    <property type="match status" value="1"/>
</dbReference>
<evidence type="ECO:0000256" key="8">
    <source>
        <dbReference type="PROSITE-ProRule" id="PRU00196"/>
    </source>
</evidence>
<dbReference type="PROSITE" id="PS50287">
    <property type="entry name" value="SRCR_2"/>
    <property type="match status" value="2"/>
</dbReference>
<dbReference type="SMART" id="SM00409">
    <property type="entry name" value="IG"/>
    <property type="match status" value="2"/>
</dbReference>
<dbReference type="Pfam" id="PF17737">
    <property type="entry name" value="Ig_C19orf38"/>
    <property type="match status" value="1"/>
</dbReference>
<dbReference type="InParanoid" id="W5NAD0"/>
<dbReference type="SUPFAM" id="SSF48726">
    <property type="entry name" value="Immunoglobulin"/>
    <property type="match status" value="2"/>
</dbReference>
<feature type="domain" description="Ig-like" evidence="12">
    <location>
        <begin position="339"/>
        <end position="423"/>
    </location>
</feature>
<dbReference type="InterPro" id="IPR013151">
    <property type="entry name" value="Immunoglobulin_dom"/>
</dbReference>
<keyword evidence="4" id="KW-0677">Repeat</keyword>
<feature type="domain" description="Ig-like" evidence="12">
    <location>
        <begin position="237"/>
        <end position="332"/>
    </location>
</feature>
<feature type="disulfide bond" evidence="8">
    <location>
        <begin position="52"/>
        <end position="116"/>
    </location>
</feature>
<dbReference type="OMA" id="NITQCSH"/>
<dbReference type="Proteomes" id="UP000018468">
    <property type="component" value="Linkage group LG1"/>
</dbReference>
<sequence length="492" mass="52017">MPRTLLTLLLCQYLLILNKSFISAAQVRLVNGSGCCSGRVEVYHSGQWGTVCDDSWDTNDAQVVCRALDCGTAVSAPGSAHFGQGSGKIWLDDVSCSGSESSLTQCTHPEFGTHNCGHGEDAGVVCSGAQVRLVNGSGCCSGRVEVYHSGQWGTVCDDSWDTNDAQVVCRALDCGTAVSAPGSAHFGQGSGKIWLDDVSCSGSESSLTQCTHPEFGTHNCGHGEDAGVVCSGVIQKPSLSLLSPHPAFSPGEDVSFSCSAPSRLHTRIGFDLYRSSAGNPTVTQTAVSPQTTVELRVSDLDSSHQGSYSCQYRVQGRGQNFSSPRSDSIDITVVTLQQPNISLSAPAGKVTRGQNLTITCSTVPQYPGGIFQLKFIGSNGSVIQMSSPAVNHSASYSFPAVEFSHQGNYSCLYETQVSSRTFASPESELLPLTVTSKESLILPVISGVTAAVLLLVFLFMVFLVCKKKKRSQVQKRASRTAVMNAYVSSTGK</sequence>
<dbReference type="FunCoup" id="W5NAD0">
    <property type="interactions" value="515"/>
</dbReference>
<evidence type="ECO:0000313" key="13">
    <source>
        <dbReference type="Ensembl" id="ENSLOCP00000017589.1"/>
    </source>
</evidence>
<dbReference type="InterPro" id="IPR036179">
    <property type="entry name" value="Ig-like_dom_sf"/>
</dbReference>
<evidence type="ECO:0000259" key="12">
    <source>
        <dbReference type="PROSITE" id="PS50835"/>
    </source>
</evidence>
<feature type="disulfide bond" evidence="8">
    <location>
        <begin position="156"/>
        <end position="220"/>
    </location>
</feature>
<evidence type="ECO:0000256" key="1">
    <source>
        <dbReference type="ARBA" id="ARBA00004613"/>
    </source>
</evidence>
<dbReference type="Gene3D" id="2.60.40.10">
    <property type="entry name" value="Immunoglobulins"/>
    <property type="match status" value="2"/>
</dbReference>
<dbReference type="SUPFAM" id="SSF56487">
    <property type="entry name" value="SRCR-like"/>
    <property type="match status" value="2"/>
</dbReference>
<dbReference type="PANTHER" id="PTHR48071">
    <property type="entry name" value="SRCR DOMAIN-CONTAINING PROTEIN"/>
    <property type="match status" value="1"/>
</dbReference>
<reference evidence="13" key="3">
    <citation type="submission" date="2025-09" db="UniProtKB">
        <authorList>
            <consortium name="Ensembl"/>
        </authorList>
    </citation>
    <scope>IDENTIFICATION</scope>
</reference>
<evidence type="ECO:0000256" key="7">
    <source>
        <dbReference type="ARBA" id="ARBA00023319"/>
    </source>
</evidence>
<dbReference type="EMBL" id="AHAT01040432">
    <property type="status" value="NOT_ANNOTATED_CDS"/>
    <property type="molecule type" value="Genomic_DNA"/>
</dbReference>
<dbReference type="PRINTS" id="PR00258">
    <property type="entry name" value="SPERACTRCPTR"/>
</dbReference>
<dbReference type="GO" id="GO:0005886">
    <property type="term" value="C:plasma membrane"/>
    <property type="evidence" value="ECO:0000318"/>
    <property type="project" value="GO_Central"/>
</dbReference>
<feature type="chain" id="PRO_5004867483" description="Deleted in malignant brain tumors 1 protein-like" evidence="10">
    <location>
        <begin position="25"/>
        <end position="492"/>
    </location>
</feature>
<evidence type="ECO:0000256" key="5">
    <source>
        <dbReference type="ARBA" id="ARBA00023157"/>
    </source>
</evidence>
<dbReference type="SMART" id="SM00202">
    <property type="entry name" value="SR"/>
    <property type="match status" value="2"/>
</dbReference>
<keyword evidence="9" id="KW-0812">Transmembrane</keyword>
<evidence type="ECO:0000256" key="3">
    <source>
        <dbReference type="ARBA" id="ARBA00022729"/>
    </source>
</evidence>
<evidence type="ECO:0000256" key="9">
    <source>
        <dbReference type="SAM" id="Phobius"/>
    </source>
</evidence>
<reference evidence="14" key="1">
    <citation type="submission" date="2011-12" db="EMBL/GenBank/DDBJ databases">
        <title>The Draft Genome of Lepisosteus oculatus.</title>
        <authorList>
            <consortium name="The Broad Institute Genome Assembly &amp; Analysis Group"/>
            <consortium name="Computational R&amp;D Group"/>
            <consortium name="and Sequencing Platform"/>
            <person name="Di Palma F."/>
            <person name="Alfoldi J."/>
            <person name="Johnson J."/>
            <person name="Berlin A."/>
            <person name="Gnerre S."/>
            <person name="Jaffe D."/>
            <person name="MacCallum I."/>
            <person name="Young S."/>
            <person name="Walker B.J."/>
            <person name="Lander E.S."/>
            <person name="Lindblad-Toh K."/>
        </authorList>
    </citation>
    <scope>NUCLEOTIDE SEQUENCE [LARGE SCALE GENOMIC DNA]</scope>
</reference>
<evidence type="ECO:0000256" key="6">
    <source>
        <dbReference type="ARBA" id="ARBA00023180"/>
    </source>
</evidence>
<keyword evidence="9" id="KW-1133">Transmembrane helix</keyword>
<feature type="disulfide bond" evidence="8">
    <location>
        <begin position="169"/>
        <end position="230"/>
    </location>
</feature>
<keyword evidence="9" id="KW-0472">Membrane</keyword>
<evidence type="ECO:0000256" key="4">
    <source>
        <dbReference type="ARBA" id="ARBA00022737"/>
    </source>
</evidence>
<feature type="transmembrane region" description="Helical" evidence="9">
    <location>
        <begin position="440"/>
        <end position="465"/>
    </location>
</feature>
<feature type="disulfide bond" evidence="8">
    <location>
        <begin position="200"/>
        <end position="210"/>
    </location>
</feature>
<evidence type="ECO:0000256" key="10">
    <source>
        <dbReference type="SAM" id="SignalP"/>
    </source>
</evidence>
<dbReference type="FunFam" id="3.10.250.10:FF:000003">
    <property type="entry name" value="Deleted in malignant brain tumors 1"/>
    <property type="match status" value="2"/>
</dbReference>
<feature type="domain" description="SRCR" evidence="11">
    <location>
        <begin position="131"/>
        <end position="231"/>
    </location>
</feature>
<dbReference type="PROSITE" id="PS50835">
    <property type="entry name" value="IG_LIKE"/>
    <property type="match status" value="2"/>
</dbReference>
<keyword evidence="6" id="KW-0325">Glycoprotein</keyword>
<feature type="disulfide bond" evidence="8">
    <location>
        <begin position="65"/>
        <end position="126"/>
    </location>
</feature>
<dbReference type="AlphaFoldDB" id="W5NAD0"/>
<dbReference type="GeneTree" id="ENSGT00950000183145"/>
<dbReference type="Ensembl" id="ENSLOCT00000017621.1">
    <property type="protein sequence ID" value="ENSLOCP00000017589.1"/>
    <property type="gene ID" value="ENSLOCG00000014288.1"/>
</dbReference>
<dbReference type="Gene3D" id="3.10.250.10">
    <property type="entry name" value="SRCR-like domain"/>
    <property type="match status" value="2"/>
</dbReference>
<accession>W5NAD0</accession>
<comment type="subcellular location">
    <subcellularLocation>
        <location evidence="1">Secreted</location>
    </subcellularLocation>
</comment>
<dbReference type="InterPro" id="IPR001190">
    <property type="entry name" value="SRCR"/>
</dbReference>
<evidence type="ECO:0008006" key="15">
    <source>
        <dbReference type="Google" id="ProtNLM"/>
    </source>
</evidence>
<dbReference type="Pfam" id="PF00530">
    <property type="entry name" value="SRCR"/>
    <property type="match status" value="2"/>
</dbReference>
<dbReference type="Pfam" id="PF00047">
    <property type="entry name" value="ig"/>
    <property type="match status" value="1"/>
</dbReference>
<protein>
    <recommendedName>
        <fullName evidence="15">Deleted in malignant brain tumors 1 protein-like</fullName>
    </recommendedName>
</protein>
<dbReference type="eggNOG" id="ENOG502RMCM">
    <property type="taxonomic scope" value="Eukaryota"/>
</dbReference>
<name>W5NAD0_LEPOC</name>
<dbReference type="InterPro" id="IPR003599">
    <property type="entry name" value="Ig_sub"/>
</dbReference>
<evidence type="ECO:0000256" key="2">
    <source>
        <dbReference type="ARBA" id="ARBA00022525"/>
    </source>
</evidence>
<keyword evidence="14" id="KW-1185">Reference proteome</keyword>
<dbReference type="Bgee" id="ENSLOCG00000014288">
    <property type="expression patterns" value="Expressed in bone element and 12 other cell types or tissues"/>
</dbReference>
<reference evidence="13" key="2">
    <citation type="submission" date="2025-08" db="UniProtKB">
        <authorList>
            <consortium name="Ensembl"/>
        </authorList>
    </citation>
    <scope>IDENTIFICATION</scope>
</reference>
<dbReference type="InterPro" id="IPR036772">
    <property type="entry name" value="SRCR-like_dom_sf"/>
</dbReference>
<evidence type="ECO:0000259" key="11">
    <source>
        <dbReference type="PROSITE" id="PS50287"/>
    </source>
</evidence>
<dbReference type="HOGENOM" id="CLU_043365_0_0_1"/>
<keyword evidence="5 8" id="KW-1015">Disulfide bond</keyword>
<keyword evidence="2" id="KW-0964">Secreted</keyword>
<dbReference type="InterPro" id="IPR013783">
    <property type="entry name" value="Ig-like_fold"/>
</dbReference>
<feature type="signal peptide" evidence="10">
    <location>
        <begin position="1"/>
        <end position="24"/>
    </location>
</feature>
<feature type="disulfide bond" evidence="8">
    <location>
        <begin position="96"/>
        <end position="106"/>
    </location>
</feature>
<proteinExistence type="predicted"/>
<keyword evidence="3 10" id="KW-0732">Signal</keyword>
<organism evidence="13 14">
    <name type="scientific">Lepisosteus oculatus</name>
    <name type="common">Spotted gar</name>
    <dbReference type="NCBI Taxonomy" id="7918"/>
    <lineage>
        <taxon>Eukaryota</taxon>
        <taxon>Metazoa</taxon>
        <taxon>Chordata</taxon>
        <taxon>Craniata</taxon>
        <taxon>Vertebrata</taxon>
        <taxon>Euteleostomi</taxon>
        <taxon>Actinopterygii</taxon>
        <taxon>Neopterygii</taxon>
        <taxon>Holostei</taxon>
        <taxon>Semionotiformes</taxon>
        <taxon>Lepisosteidae</taxon>
        <taxon>Lepisosteus</taxon>
    </lineage>
</organism>
<feature type="domain" description="SRCR" evidence="11">
    <location>
        <begin position="27"/>
        <end position="127"/>
    </location>
</feature>
<evidence type="ECO:0000313" key="14">
    <source>
        <dbReference type="Proteomes" id="UP000018468"/>
    </source>
</evidence>
<keyword evidence="7" id="KW-0393">Immunoglobulin domain</keyword>